<evidence type="ECO:0000256" key="3">
    <source>
        <dbReference type="ARBA" id="ARBA00022536"/>
    </source>
</evidence>
<evidence type="ECO:0000256" key="5">
    <source>
        <dbReference type="ARBA" id="ARBA00022737"/>
    </source>
</evidence>
<evidence type="ECO:0000256" key="4">
    <source>
        <dbReference type="ARBA" id="ARBA00022729"/>
    </source>
</evidence>
<dbReference type="STRING" id="38772.ENSGAGP00000028268"/>
<reference evidence="10" key="3">
    <citation type="submission" date="2025-09" db="UniProtKB">
        <authorList>
            <consortium name="Ensembl"/>
        </authorList>
    </citation>
    <scope>IDENTIFICATION</scope>
</reference>
<accession>A0A452IKB7</accession>
<keyword evidence="11" id="KW-1185">Reference proteome</keyword>
<dbReference type="AlphaFoldDB" id="A0A452IKB7"/>
<sequence>MANESSSEYEKLYKIITDFFNTTFQNETDYEETIIVNIKQSSAKSKIQNKAGTSGTSVTVRNMFKATTKLNSSEVTKLIEDTMKGNSNFSSDSYEALSQCAIYDCDEATTTCQDTDEVTCECKSGFSKKNPEDKSCSGCDNTCSEEKHMHCVIDRNNVPVCQCLPNFQNKDGNCMECDVGYSGVNCNNNSLLILIIVAALCGALILGLIVGLIFTSLRANKRQRNPEKRHLLTEDYSNKRETPGHVSAINSAANDKIFPTIQTSNAAQVNRGFEMSSAYEMEPPTRILPERDYDDDAYEILSKGDGFRLQRRY</sequence>
<dbReference type="GO" id="GO:0005886">
    <property type="term" value="C:plasma membrane"/>
    <property type="evidence" value="ECO:0007669"/>
    <property type="project" value="UniProtKB-SubCell"/>
</dbReference>
<evidence type="ECO:0000256" key="6">
    <source>
        <dbReference type="ARBA" id="ARBA00023136"/>
    </source>
</evidence>
<keyword evidence="9" id="KW-1133">Transmembrane helix</keyword>
<keyword evidence="8" id="KW-0325">Glycoprotein</keyword>
<evidence type="ECO:0000256" key="1">
    <source>
        <dbReference type="ARBA" id="ARBA00004236"/>
    </source>
</evidence>
<name>A0A452IKB7_9SAUR</name>
<keyword evidence="5" id="KW-0677">Repeat</keyword>
<evidence type="ECO:0000256" key="7">
    <source>
        <dbReference type="ARBA" id="ARBA00023157"/>
    </source>
</evidence>
<comment type="subcellular location">
    <subcellularLocation>
        <location evidence="1">Cell membrane</location>
    </subcellularLocation>
</comment>
<evidence type="ECO:0000256" key="2">
    <source>
        <dbReference type="ARBA" id="ARBA00022475"/>
    </source>
</evidence>
<dbReference type="PANTHER" id="PTHR24037:SF10">
    <property type="entry name" value="MUCIN-13"/>
    <property type="match status" value="1"/>
</dbReference>
<keyword evidence="4" id="KW-0732">Signal</keyword>
<dbReference type="Ensembl" id="ENSGAGT00000032123.1">
    <property type="protein sequence ID" value="ENSGAGP00000028268.1"/>
    <property type="gene ID" value="ENSGAGG00000020538.1"/>
</dbReference>
<dbReference type="PANTHER" id="PTHR24037">
    <property type="entry name" value="HEART DEVELOPMENT PROTEIN WITH EGF-LIKE DOMAINS 1"/>
    <property type="match status" value="1"/>
</dbReference>
<keyword evidence="6 9" id="KW-0472">Membrane</keyword>
<evidence type="ECO:0000313" key="10">
    <source>
        <dbReference type="Ensembl" id="ENSGAGP00000028268.1"/>
    </source>
</evidence>
<reference evidence="10" key="2">
    <citation type="submission" date="2025-08" db="UniProtKB">
        <authorList>
            <consortium name="Ensembl"/>
        </authorList>
    </citation>
    <scope>IDENTIFICATION</scope>
</reference>
<reference evidence="11" key="1">
    <citation type="journal article" date="2017" name="PLoS ONE">
        <title>The Agassiz's desert tortoise genome provides a resource for the conservation of a threatened species.</title>
        <authorList>
            <person name="Tollis M."/>
            <person name="DeNardo D.F."/>
            <person name="Cornelius J.A."/>
            <person name="Dolby G.A."/>
            <person name="Edwards T."/>
            <person name="Henen B.T."/>
            <person name="Karl A.E."/>
            <person name="Murphy R.W."/>
            <person name="Kusumi K."/>
        </authorList>
    </citation>
    <scope>NUCLEOTIDE SEQUENCE [LARGE SCALE GENOMIC DNA]</scope>
</reference>
<evidence type="ECO:0008006" key="12">
    <source>
        <dbReference type="Google" id="ProtNLM"/>
    </source>
</evidence>
<dbReference type="Proteomes" id="UP000291020">
    <property type="component" value="Unassembled WGS sequence"/>
</dbReference>
<proteinExistence type="predicted"/>
<organism evidence="10 11">
    <name type="scientific">Gopherus agassizii</name>
    <name type="common">Agassiz's desert tortoise</name>
    <dbReference type="NCBI Taxonomy" id="38772"/>
    <lineage>
        <taxon>Eukaryota</taxon>
        <taxon>Metazoa</taxon>
        <taxon>Chordata</taxon>
        <taxon>Craniata</taxon>
        <taxon>Vertebrata</taxon>
        <taxon>Euteleostomi</taxon>
        <taxon>Archelosauria</taxon>
        <taxon>Testudinata</taxon>
        <taxon>Testudines</taxon>
        <taxon>Cryptodira</taxon>
        <taxon>Durocryptodira</taxon>
        <taxon>Testudinoidea</taxon>
        <taxon>Testudinidae</taxon>
        <taxon>Gopherus</taxon>
    </lineage>
</organism>
<protein>
    <recommendedName>
        <fullName evidence="12">EGF-like domain-containing protein</fullName>
    </recommendedName>
</protein>
<evidence type="ECO:0000256" key="9">
    <source>
        <dbReference type="SAM" id="Phobius"/>
    </source>
</evidence>
<evidence type="ECO:0000313" key="11">
    <source>
        <dbReference type="Proteomes" id="UP000291020"/>
    </source>
</evidence>
<keyword evidence="9" id="KW-0812">Transmembrane</keyword>
<keyword evidence="3" id="KW-0245">EGF-like domain</keyword>
<feature type="transmembrane region" description="Helical" evidence="9">
    <location>
        <begin position="191"/>
        <end position="214"/>
    </location>
</feature>
<evidence type="ECO:0000256" key="8">
    <source>
        <dbReference type="ARBA" id="ARBA00023180"/>
    </source>
</evidence>
<keyword evidence="2" id="KW-1003">Cell membrane</keyword>
<keyword evidence="7" id="KW-1015">Disulfide bond</keyword>